<dbReference type="Gene3D" id="3.20.20.70">
    <property type="entry name" value="Aldolase class I"/>
    <property type="match status" value="1"/>
</dbReference>
<feature type="binding site" evidence="11">
    <location>
        <begin position="247"/>
        <end position="248"/>
    </location>
    <ligand>
        <name>substrate</name>
    </ligand>
</feature>
<dbReference type="InterPro" id="IPR005719">
    <property type="entry name" value="Dihydroorotate_DH_2"/>
</dbReference>
<dbReference type="InterPro" id="IPR005720">
    <property type="entry name" value="Dihydroorotate_DH_cat"/>
</dbReference>
<dbReference type="PROSITE" id="PS00911">
    <property type="entry name" value="DHODEHASE_1"/>
    <property type="match status" value="1"/>
</dbReference>
<dbReference type="HAMAP" id="MF_00225">
    <property type="entry name" value="DHO_dh_type2"/>
    <property type="match status" value="1"/>
</dbReference>
<keyword evidence="6 11" id="KW-0288">FMN</keyword>
<keyword evidence="8 11" id="KW-0560">Oxidoreductase</keyword>
<feature type="binding site" evidence="11">
    <location>
        <position position="177"/>
    </location>
    <ligand>
        <name>substrate</name>
    </ligand>
</feature>
<name>A0ABT3RKX8_9BACT</name>
<comment type="cofactor">
    <cofactor evidence="11">
        <name>FMN</name>
        <dbReference type="ChEBI" id="CHEBI:58210"/>
    </cofactor>
    <text evidence="11">Binds 1 FMN per subunit.</text>
</comment>
<keyword evidence="11" id="KW-1003">Cell membrane</keyword>
<dbReference type="NCBIfam" id="NF003648">
    <property type="entry name" value="PRK05286.2-1"/>
    <property type="match status" value="1"/>
</dbReference>
<feature type="binding site" evidence="11">
    <location>
        <position position="301"/>
    </location>
    <ligand>
        <name>FMN</name>
        <dbReference type="ChEBI" id="CHEBI:58210"/>
    </ligand>
</feature>
<evidence type="ECO:0000256" key="4">
    <source>
        <dbReference type="ARBA" id="ARBA00005359"/>
    </source>
</evidence>
<feature type="binding site" evidence="11">
    <location>
        <position position="272"/>
    </location>
    <ligand>
        <name>FMN</name>
        <dbReference type="ChEBI" id="CHEBI:58210"/>
    </ligand>
</feature>
<comment type="catalytic activity">
    <reaction evidence="10 11">
        <text>(S)-dihydroorotate + a quinone = orotate + a quinol</text>
        <dbReference type="Rhea" id="RHEA:30187"/>
        <dbReference type="ChEBI" id="CHEBI:24646"/>
        <dbReference type="ChEBI" id="CHEBI:30839"/>
        <dbReference type="ChEBI" id="CHEBI:30864"/>
        <dbReference type="ChEBI" id="CHEBI:132124"/>
        <dbReference type="EC" id="1.3.5.2"/>
    </reaction>
</comment>
<accession>A0ABT3RKX8</accession>
<dbReference type="InterPro" id="IPR001295">
    <property type="entry name" value="Dihydroorotate_DH_CS"/>
</dbReference>
<feature type="binding site" evidence="11">
    <location>
        <position position="218"/>
    </location>
    <ligand>
        <name>FMN</name>
        <dbReference type="ChEBI" id="CHEBI:58210"/>
    </ligand>
</feature>
<feature type="binding site" evidence="11">
    <location>
        <begin position="67"/>
        <end position="71"/>
    </location>
    <ligand>
        <name>FMN</name>
        <dbReference type="ChEBI" id="CHEBI:58210"/>
    </ligand>
</feature>
<comment type="subunit">
    <text evidence="11">Monomer.</text>
</comment>
<dbReference type="GO" id="GO:0106430">
    <property type="term" value="F:dihydroorotate dehydrogenase (quinone) activity"/>
    <property type="evidence" value="ECO:0007669"/>
    <property type="project" value="UniProtKB-EC"/>
</dbReference>
<evidence type="ECO:0000256" key="1">
    <source>
        <dbReference type="ARBA" id="ARBA00003125"/>
    </source>
</evidence>
<dbReference type="SUPFAM" id="SSF51395">
    <property type="entry name" value="FMN-linked oxidoreductases"/>
    <property type="match status" value="1"/>
</dbReference>
<comment type="similarity">
    <text evidence="4 11">Belongs to the dihydroorotate dehydrogenase family. Type 2 subfamily.</text>
</comment>
<feature type="binding site" evidence="11">
    <location>
        <position position="177"/>
    </location>
    <ligand>
        <name>FMN</name>
        <dbReference type="ChEBI" id="CHEBI:58210"/>
    </ligand>
</feature>
<dbReference type="EMBL" id="JAPFQN010000001">
    <property type="protein sequence ID" value="MCX2742469.1"/>
    <property type="molecule type" value="Genomic_DNA"/>
</dbReference>
<evidence type="ECO:0000256" key="11">
    <source>
        <dbReference type="HAMAP-Rule" id="MF_00225"/>
    </source>
</evidence>
<dbReference type="PIRSF" id="PIRSF000164">
    <property type="entry name" value="DHO_oxidase"/>
    <property type="match status" value="1"/>
</dbReference>
<feature type="binding site" evidence="11">
    <location>
        <begin position="116"/>
        <end position="120"/>
    </location>
    <ligand>
        <name>substrate</name>
    </ligand>
</feature>
<dbReference type="CDD" id="cd04738">
    <property type="entry name" value="DHOD_2_like"/>
    <property type="match status" value="1"/>
</dbReference>
<keyword evidence="7 11" id="KW-0665">Pyrimidine biosynthesis</keyword>
<feature type="binding site" evidence="11">
    <location>
        <position position="144"/>
    </location>
    <ligand>
        <name>FMN</name>
        <dbReference type="ChEBI" id="CHEBI:58210"/>
    </ligand>
</feature>
<comment type="pathway">
    <text evidence="3 11">Pyrimidine metabolism; UMP biosynthesis via de novo pathway; orotate from (S)-dihydroorotate (quinone route): step 1/1.</text>
</comment>
<gene>
    <name evidence="11" type="primary">pyrD</name>
    <name evidence="13" type="ORF">OO013_01255</name>
</gene>
<sequence>MYKLLIRPIFFLFDPESIHHFTFSALKFFYKIPGVPFLLHSLYHKKDDRLEREVFGIKFPNPVGLAAGFDKDARLVDELGNFGFGFIEIGTLTPVGQPGNDKPRLFRLPKDKAVINRMGFNNEGVSAAVERLKKKNSRVIVGGNIGKNKVTPNKDAVDDYITSFKALFPYVDYFVVNVSSPNTPNLRELQEKEPLLELLSEVQHVNYHMEKAKPLLLKIAPDLSDHQLDDIVDIVKTVKLDGIIATNTTISRMNLKTSSSKVDSIGAGGLSGKPLKDRSTEVITYLNNKLDNRVPIIAVGGIFNGDDAVEKLKAGASLVQVYTGFIYEGPAIIKKINKQIIRENL</sequence>
<dbReference type="PANTHER" id="PTHR48109">
    <property type="entry name" value="DIHYDROOROTATE DEHYDROGENASE (QUINONE), MITOCHONDRIAL-RELATED"/>
    <property type="match status" value="1"/>
</dbReference>
<evidence type="ECO:0000256" key="9">
    <source>
        <dbReference type="ARBA" id="ARBA00023136"/>
    </source>
</evidence>
<dbReference type="NCBIfam" id="NF003645">
    <property type="entry name" value="PRK05286.1-2"/>
    <property type="match status" value="1"/>
</dbReference>
<feature type="binding site" evidence="11">
    <location>
        <position position="91"/>
    </location>
    <ligand>
        <name>FMN</name>
        <dbReference type="ChEBI" id="CHEBI:58210"/>
    </ligand>
</feature>
<keyword evidence="5 11" id="KW-0285">Flavoprotein</keyword>
<proteinExistence type="inferred from homology"/>
<feature type="binding site" evidence="11">
    <location>
        <begin position="322"/>
        <end position="323"/>
    </location>
    <ligand>
        <name>FMN</name>
        <dbReference type="ChEBI" id="CHEBI:58210"/>
    </ligand>
</feature>
<dbReference type="RefSeq" id="WP_266054718.1">
    <property type="nucleotide sequence ID" value="NZ_JAPFQN010000001.1"/>
</dbReference>
<feature type="binding site" evidence="11">
    <location>
        <position position="71"/>
    </location>
    <ligand>
        <name>substrate</name>
    </ligand>
</feature>
<reference evidence="13 14" key="1">
    <citation type="submission" date="2022-11" db="EMBL/GenBank/DDBJ databases">
        <title>The characterization of three novel Bacteroidetes species and genomic analysis of their roles in tidal elemental geochemical cycles.</title>
        <authorList>
            <person name="Ma K."/>
        </authorList>
    </citation>
    <scope>NUCLEOTIDE SEQUENCE [LARGE SCALE GENOMIC DNA]</scope>
    <source>
        <strain evidence="13 14">M17</strain>
    </source>
</reference>
<evidence type="ECO:0000256" key="6">
    <source>
        <dbReference type="ARBA" id="ARBA00022643"/>
    </source>
</evidence>
<dbReference type="EC" id="1.3.5.2" evidence="11"/>
<dbReference type="Pfam" id="PF01180">
    <property type="entry name" value="DHO_dh"/>
    <property type="match status" value="1"/>
</dbReference>
<evidence type="ECO:0000256" key="5">
    <source>
        <dbReference type="ARBA" id="ARBA00022630"/>
    </source>
</evidence>
<evidence type="ECO:0000256" key="2">
    <source>
        <dbReference type="ARBA" id="ARBA00004370"/>
    </source>
</evidence>
<comment type="caution">
    <text evidence="13">The sequence shown here is derived from an EMBL/GenBank/DDBJ whole genome shotgun (WGS) entry which is preliminary data.</text>
</comment>
<comment type="subcellular location">
    <subcellularLocation>
        <location evidence="11">Cell membrane</location>
        <topology evidence="11">Peripheral membrane protein</topology>
    </subcellularLocation>
    <subcellularLocation>
        <location evidence="2">Membrane</location>
    </subcellularLocation>
</comment>
<dbReference type="NCBIfam" id="TIGR01036">
    <property type="entry name" value="pyrD_sub2"/>
    <property type="match status" value="1"/>
</dbReference>
<dbReference type="InterPro" id="IPR013785">
    <property type="entry name" value="Aldolase_TIM"/>
</dbReference>
<dbReference type="Proteomes" id="UP001209885">
    <property type="component" value="Unassembled WGS sequence"/>
</dbReference>
<evidence type="ECO:0000256" key="3">
    <source>
        <dbReference type="ARBA" id="ARBA00005161"/>
    </source>
</evidence>
<comment type="function">
    <text evidence="1 11">Catalyzes the conversion of dihydroorotate to orotate with quinone as electron acceptor.</text>
</comment>
<keyword evidence="14" id="KW-1185">Reference proteome</keyword>
<dbReference type="PANTHER" id="PTHR48109:SF4">
    <property type="entry name" value="DIHYDROOROTATE DEHYDROGENASE (QUINONE), MITOCHONDRIAL"/>
    <property type="match status" value="1"/>
</dbReference>
<evidence type="ECO:0000259" key="12">
    <source>
        <dbReference type="Pfam" id="PF01180"/>
    </source>
</evidence>
<evidence type="ECO:0000313" key="13">
    <source>
        <dbReference type="EMBL" id="MCX2742469.1"/>
    </source>
</evidence>
<feature type="binding site" evidence="11">
    <location>
        <position position="182"/>
    </location>
    <ligand>
        <name>substrate</name>
    </ligand>
</feature>
<organism evidence="13 14">
    <name type="scientific">Mangrovivirga halotolerans</name>
    <dbReference type="NCBI Taxonomy" id="2993936"/>
    <lineage>
        <taxon>Bacteria</taxon>
        <taxon>Pseudomonadati</taxon>
        <taxon>Bacteroidota</taxon>
        <taxon>Cytophagia</taxon>
        <taxon>Cytophagales</taxon>
        <taxon>Mangrovivirgaceae</taxon>
        <taxon>Mangrovivirga</taxon>
    </lineage>
</organism>
<dbReference type="PROSITE" id="PS00912">
    <property type="entry name" value="DHODEHASE_2"/>
    <property type="match status" value="1"/>
</dbReference>
<evidence type="ECO:0000313" key="14">
    <source>
        <dbReference type="Proteomes" id="UP001209885"/>
    </source>
</evidence>
<dbReference type="NCBIfam" id="NF003652">
    <property type="entry name" value="PRK05286.2-5"/>
    <property type="match status" value="1"/>
</dbReference>
<evidence type="ECO:0000256" key="10">
    <source>
        <dbReference type="ARBA" id="ARBA00048639"/>
    </source>
</evidence>
<dbReference type="InterPro" id="IPR012135">
    <property type="entry name" value="Dihydroorotate_DH_1_2"/>
</dbReference>
<feature type="binding site" evidence="11">
    <location>
        <position position="246"/>
    </location>
    <ligand>
        <name>FMN</name>
        <dbReference type="ChEBI" id="CHEBI:58210"/>
    </ligand>
</feature>
<feature type="domain" description="Dihydroorotate dehydrogenase catalytic" evidence="12">
    <location>
        <begin position="50"/>
        <end position="341"/>
    </location>
</feature>
<protein>
    <recommendedName>
        <fullName evidence="11">Dihydroorotate dehydrogenase (quinone)</fullName>
        <ecNumber evidence="11">1.3.5.2</ecNumber>
    </recommendedName>
    <alternativeName>
        <fullName evidence="11">DHOdehase</fullName>
        <shortName evidence="11">DHOD</shortName>
        <shortName evidence="11">DHODase</shortName>
    </alternativeName>
    <alternativeName>
        <fullName evidence="11">Dihydroorotate oxidase</fullName>
    </alternativeName>
</protein>
<keyword evidence="9 11" id="KW-0472">Membrane</keyword>
<evidence type="ECO:0000256" key="7">
    <source>
        <dbReference type="ARBA" id="ARBA00022975"/>
    </source>
</evidence>
<dbReference type="InterPro" id="IPR050074">
    <property type="entry name" value="DHO_dehydrogenase"/>
</dbReference>
<feature type="active site" description="Nucleophile" evidence="11">
    <location>
        <position position="180"/>
    </location>
</feature>
<evidence type="ECO:0000256" key="8">
    <source>
        <dbReference type="ARBA" id="ARBA00023002"/>
    </source>
</evidence>